<reference evidence="1 2" key="1">
    <citation type="submission" date="2015-04" db="EMBL/GenBank/DDBJ databases">
        <authorList>
            <person name="Heijne W.H."/>
            <person name="Fedorova N.D."/>
            <person name="Nierman W.C."/>
            <person name="Vollebregt A.W."/>
            <person name="Zhao Z."/>
            <person name="Wu L."/>
            <person name="Kumar M."/>
            <person name="Stam H."/>
            <person name="van den Berg M.A."/>
            <person name="Pel H.J."/>
        </authorList>
    </citation>
    <scope>NUCLEOTIDE SEQUENCE [LARGE SCALE GENOMIC DNA]</scope>
    <source>
        <strain evidence="1 2">CBS 393.64</strain>
    </source>
</reference>
<dbReference type="Proteomes" id="UP000053958">
    <property type="component" value="Unassembled WGS sequence"/>
</dbReference>
<keyword evidence="2" id="KW-1185">Reference proteome</keyword>
<comment type="caution">
    <text evidence="1">The sequence shown here is derived from an EMBL/GenBank/DDBJ whole genome shotgun (WGS) entry which is preliminary data.</text>
</comment>
<gene>
    <name evidence="1" type="ORF">T310_10157</name>
</gene>
<sequence>MLAGDRVMNASCIRTQPSQQYQVLFESTSNDVDVETILSGDMITSDDKGLSFVVYSSVNTPFEQYGQTGRWDIYLPAAMTAAMAQQQQKTTGSVGCAFDEFASEPLVKGSIEPYRAIDNPCSSDLLEQIEL</sequence>
<dbReference type="EMBL" id="LASV01000801">
    <property type="protein sequence ID" value="KKA16255.1"/>
    <property type="molecule type" value="Genomic_DNA"/>
</dbReference>
<dbReference type="GeneID" id="25313224"/>
<proteinExistence type="predicted"/>
<evidence type="ECO:0000313" key="1">
    <source>
        <dbReference type="EMBL" id="KKA16255.1"/>
    </source>
</evidence>
<accession>A0A0F4YDR9</accession>
<protein>
    <submittedName>
        <fullName evidence="1">Uncharacterized protein</fullName>
    </submittedName>
</protein>
<evidence type="ECO:0000313" key="2">
    <source>
        <dbReference type="Proteomes" id="UP000053958"/>
    </source>
</evidence>
<dbReference type="RefSeq" id="XP_013322867.1">
    <property type="nucleotide sequence ID" value="XM_013467413.1"/>
</dbReference>
<organism evidence="1 2">
    <name type="scientific">Rasamsonia emersonii (strain ATCC 16479 / CBS 393.64 / IMI 116815)</name>
    <dbReference type="NCBI Taxonomy" id="1408163"/>
    <lineage>
        <taxon>Eukaryota</taxon>
        <taxon>Fungi</taxon>
        <taxon>Dikarya</taxon>
        <taxon>Ascomycota</taxon>
        <taxon>Pezizomycotina</taxon>
        <taxon>Eurotiomycetes</taxon>
        <taxon>Eurotiomycetidae</taxon>
        <taxon>Eurotiales</taxon>
        <taxon>Trichocomaceae</taxon>
        <taxon>Rasamsonia</taxon>
    </lineage>
</organism>
<dbReference type="AlphaFoldDB" id="A0A0F4YDR9"/>
<name>A0A0F4YDR9_RASE3</name>